<protein>
    <submittedName>
        <fullName evidence="1">Uncharacterized protein</fullName>
    </submittedName>
</protein>
<name>A0A7J8WAK1_9ROSI</name>
<reference evidence="1 2" key="1">
    <citation type="journal article" date="2019" name="Genome Biol. Evol.">
        <title>Insights into the evolution of the New World diploid cottons (Gossypium, subgenus Houzingenia) based on genome sequencing.</title>
        <authorList>
            <person name="Grover C.E."/>
            <person name="Arick M.A. 2nd"/>
            <person name="Thrash A."/>
            <person name="Conover J.L."/>
            <person name="Sanders W.S."/>
            <person name="Peterson D.G."/>
            <person name="Frelichowski J.E."/>
            <person name="Scheffler J.A."/>
            <person name="Scheffler B.E."/>
            <person name="Wendel J.F."/>
        </authorList>
    </citation>
    <scope>NUCLEOTIDE SEQUENCE [LARGE SCALE GENOMIC DNA]</scope>
    <source>
        <strain evidence="1">57</strain>
        <tissue evidence="1">Leaf</tissue>
    </source>
</reference>
<evidence type="ECO:0000313" key="1">
    <source>
        <dbReference type="EMBL" id="MBA0672038.1"/>
    </source>
</evidence>
<organism evidence="1 2">
    <name type="scientific">Gossypium klotzschianum</name>
    <dbReference type="NCBI Taxonomy" id="34286"/>
    <lineage>
        <taxon>Eukaryota</taxon>
        <taxon>Viridiplantae</taxon>
        <taxon>Streptophyta</taxon>
        <taxon>Embryophyta</taxon>
        <taxon>Tracheophyta</taxon>
        <taxon>Spermatophyta</taxon>
        <taxon>Magnoliopsida</taxon>
        <taxon>eudicotyledons</taxon>
        <taxon>Gunneridae</taxon>
        <taxon>Pentapetalae</taxon>
        <taxon>rosids</taxon>
        <taxon>malvids</taxon>
        <taxon>Malvales</taxon>
        <taxon>Malvaceae</taxon>
        <taxon>Malvoideae</taxon>
        <taxon>Gossypium</taxon>
    </lineage>
</organism>
<gene>
    <name evidence="1" type="ORF">Goklo_025358</name>
</gene>
<accession>A0A7J8WAK1</accession>
<dbReference type="AlphaFoldDB" id="A0A7J8WAK1"/>
<dbReference type="Proteomes" id="UP000593573">
    <property type="component" value="Unassembled WGS sequence"/>
</dbReference>
<comment type="caution">
    <text evidence="1">The sequence shown here is derived from an EMBL/GenBank/DDBJ whole genome shotgun (WGS) entry which is preliminary data.</text>
</comment>
<dbReference type="EMBL" id="JABFAB010243152">
    <property type="protein sequence ID" value="MBA0672038.1"/>
    <property type="molecule type" value="Genomic_DNA"/>
</dbReference>
<keyword evidence="2" id="KW-1185">Reference proteome</keyword>
<sequence length="25" mass="3065">MQFEWSTTSDNYLKPHKNYPFGFVK</sequence>
<proteinExistence type="predicted"/>
<evidence type="ECO:0000313" key="2">
    <source>
        <dbReference type="Proteomes" id="UP000593573"/>
    </source>
</evidence>